<organism evidence="1">
    <name type="scientific">Leviviridae sp</name>
    <dbReference type="NCBI Taxonomy" id="2027243"/>
    <lineage>
        <taxon>Viruses</taxon>
        <taxon>Riboviria</taxon>
        <taxon>Orthornavirae</taxon>
        <taxon>Lenarviricota</taxon>
        <taxon>Leviviricetes</taxon>
        <taxon>Norzivirales</taxon>
        <taxon>Fiersviridae</taxon>
    </lineage>
</organism>
<proteinExistence type="predicted"/>
<name>A0A514D1E0_9VIRU</name>
<evidence type="ECO:0000313" key="1">
    <source>
        <dbReference type="EMBL" id="QDH87415.1"/>
    </source>
</evidence>
<accession>A0A514D1E0</accession>
<dbReference type="EMBL" id="MN033360">
    <property type="protein sequence ID" value="QDH87415.1"/>
    <property type="molecule type" value="Genomic_RNA"/>
</dbReference>
<gene>
    <name evidence="1" type="ORF">H2Bulk36125e5881_000002</name>
</gene>
<reference evidence="1" key="1">
    <citation type="submission" date="2019-05" db="EMBL/GenBank/DDBJ databases">
        <title>Metatranscriptomic reconstruction reveals RNA viruses with the potential to shape carbon cycling in soil.</title>
        <authorList>
            <person name="Starr E.P."/>
            <person name="Nuccio E."/>
            <person name="Pett-Ridge J."/>
            <person name="Banfield J.F."/>
            <person name="Firestone M.K."/>
        </authorList>
    </citation>
    <scope>NUCLEOTIDE SEQUENCE</scope>
    <source>
        <strain evidence="1">H2_Bulk_36_scaffold_125_e_588_1</strain>
    </source>
</reference>
<sequence length="121" mass="12952">MAFSDPQKVKVDGSTEVTLPRVNSGNFASQYESADSLINLKISTANGRRKRHVARIDLSKIIASTLNPSQNEEASASAYIVVDRPLSGYSNAELKKLVEGLVGFLSASSYSATEKLLGSES</sequence>
<dbReference type="Gene3D" id="2.40.160.220">
    <property type="match status" value="1"/>
</dbReference>
<protein>
    <submittedName>
        <fullName evidence="1">Uncharacterized protein</fullName>
    </submittedName>
</protein>